<dbReference type="EMBL" id="OW152836">
    <property type="protein sequence ID" value="CAH2056937.1"/>
    <property type="molecule type" value="Genomic_DNA"/>
</dbReference>
<proteinExistence type="predicted"/>
<gene>
    <name evidence="2" type="ORF">IPOD504_LOCUS9875</name>
</gene>
<organism evidence="2 3">
    <name type="scientific">Iphiclides podalirius</name>
    <name type="common">scarce swallowtail</name>
    <dbReference type="NCBI Taxonomy" id="110791"/>
    <lineage>
        <taxon>Eukaryota</taxon>
        <taxon>Metazoa</taxon>
        <taxon>Ecdysozoa</taxon>
        <taxon>Arthropoda</taxon>
        <taxon>Hexapoda</taxon>
        <taxon>Insecta</taxon>
        <taxon>Pterygota</taxon>
        <taxon>Neoptera</taxon>
        <taxon>Endopterygota</taxon>
        <taxon>Lepidoptera</taxon>
        <taxon>Glossata</taxon>
        <taxon>Ditrysia</taxon>
        <taxon>Papilionoidea</taxon>
        <taxon>Papilionidae</taxon>
        <taxon>Papilioninae</taxon>
        <taxon>Iphiclides</taxon>
    </lineage>
</organism>
<reference evidence="2" key="1">
    <citation type="submission" date="2022-03" db="EMBL/GenBank/DDBJ databases">
        <authorList>
            <person name="Martin H S."/>
        </authorList>
    </citation>
    <scope>NUCLEOTIDE SEQUENCE</scope>
</reference>
<accession>A0ABN8IIV5</accession>
<feature type="signal peptide" evidence="1">
    <location>
        <begin position="1"/>
        <end position="20"/>
    </location>
</feature>
<evidence type="ECO:0000256" key="1">
    <source>
        <dbReference type="SAM" id="SignalP"/>
    </source>
</evidence>
<feature type="chain" id="PRO_5046451678" evidence="1">
    <location>
        <begin position="21"/>
        <end position="296"/>
    </location>
</feature>
<evidence type="ECO:0000313" key="3">
    <source>
        <dbReference type="Proteomes" id="UP000837857"/>
    </source>
</evidence>
<sequence>MKFGDVVLALLLILLRLNESAPEVFQNISGKYQLVSEAYSVTKQLFLQGRENYNSLKNRSLHVIDTFLDLVHIMNGEMARELRSAVVKFYRVKYFHDFTNYVISLEEIVDFIEHCLVEPLAKQDEIREQFHDVIKNFQDSRNFEVVNKCYNELPDEVATAHCLIHQAVLFNETMQASLIAIVELKTRQHALDVNSTLFGVQRCLEDLVPNFFGQLLVDAYTARCGYLKVVNASVSDLVSDRWRKFHGTNFPKKWSPLVSLLKRKPTTEHQNTQEPLFLTMLAANLTPHDIISTLYT</sequence>
<name>A0ABN8IIV5_9NEOP</name>
<dbReference type="Proteomes" id="UP000837857">
    <property type="component" value="Chromosome 24"/>
</dbReference>
<feature type="non-terminal residue" evidence="2">
    <location>
        <position position="296"/>
    </location>
</feature>
<protein>
    <submittedName>
        <fullName evidence="2">Uncharacterized protein</fullName>
    </submittedName>
</protein>
<evidence type="ECO:0000313" key="2">
    <source>
        <dbReference type="EMBL" id="CAH2056937.1"/>
    </source>
</evidence>
<keyword evidence="1" id="KW-0732">Signal</keyword>
<keyword evidence="3" id="KW-1185">Reference proteome</keyword>